<dbReference type="RefSeq" id="XP_043041025.1">
    <property type="nucleotide sequence ID" value="XM_043177017.1"/>
</dbReference>
<proteinExistence type="predicted"/>
<accession>A0A9P7VW35</accession>
<comment type="caution">
    <text evidence="1">The sequence shown here is derived from an EMBL/GenBank/DDBJ whole genome shotgun (WGS) entry which is preliminary data.</text>
</comment>
<dbReference type="Proteomes" id="UP000812287">
    <property type="component" value="Unassembled WGS sequence"/>
</dbReference>
<keyword evidence="2" id="KW-1185">Reference proteome</keyword>
<dbReference type="GeneID" id="66099304"/>
<reference evidence="1" key="1">
    <citation type="submission" date="2020-11" db="EMBL/GenBank/DDBJ databases">
        <title>Adaptations for nitrogen fixation in a non-lichenized fungal sporocarp promotes dispersal by wood-feeding termites.</title>
        <authorList>
            <consortium name="DOE Joint Genome Institute"/>
            <person name="Koch R.A."/>
            <person name="Yoon G."/>
            <person name="Arayal U."/>
            <person name="Lail K."/>
            <person name="Amirebrahimi M."/>
            <person name="Labutti K."/>
            <person name="Lipzen A."/>
            <person name="Riley R."/>
            <person name="Barry K."/>
            <person name="Henrissat B."/>
            <person name="Grigoriev I.V."/>
            <person name="Herr J.R."/>
            <person name="Aime M.C."/>
        </authorList>
    </citation>
    <scope>NUCLEOTIDE SEQUENCE</scope>
    <source>
        <strain evidence="1">MCA 3950</strain>
    </source>
</reference>
<sequence>MSAWSFPPTVHDDDSVRSGSTVNLHTQLLPFSTAVSRPPTPAISCAQVLGGYRYTPNHKDTEKNLRSLATTSGRLDISIYRAIGWSTIIWVPLHVLIDVVQNGPPSVEELPAVVVRPSSNVDYQAYEYRLSGNN</sequence>
<evidence type="ECO:0000313" key="1">
    <source>
        <dbReference type="EMBL" id="KAG7447525.1"/>
    </source>
</evidence>
<organism evidence="1 2">
    <name type="scientific">Guyanagaster necrorhizus</name>
    <dbReference type="NCBI Taxonomy" id="856835"/>
    <lineage>
        <taxon>Eukaryota</taxon>
        <taxon>Fungi</taxon>
        <taxon>Dikarya</taxon>
        <taxon>Basidiomycota</taxon>
        <taxon>Agaricomycotina</taxon>
        <taxon>Agaricomycetes</taxon>
        <taxon>Agaricomycetidae</taxon>
        <taxon>Agaricales</taxon>
        <taxon>Marasmiineae</taxon>
        <taxon>Physalacriaceae</taxon>
        <taxon>Guyanagaster</taxon>
    </lineage>
</organism>
<dbReference type="AlphaFoldDB" id="A0A9P7VW35"/>
<evidence type="ECO:0000313" key="2">
    <source>
        <dbReference type="Proteomes" id="UP000812287"/>
    </source>
</evidence>
<name>A0A9P7VW35_9AGAR</name>
<protein>
    <submittedName>
        <fullName evidence="1">Uncharacterized protein</fullName>
    </submittedName>
</protein>
<dbReference type="OrthoDB" id="2529242at2759"/>
<gene>
    <name evidence="1" type="ORF">BT62DRAFT_1004269</name>
</gene>
<dbReference type="EMBL" id="MU250531">
    <property type="protein sequence ID" value="KAG7447525.1"/>
    <property type="molecule type" value="Genomic_DNA"/>
</dbReference>